<gene>
    <name evidence="1" type="ORF">MuYL_2893</name>
</gene>
<sequence length="500" mass="56303">MKYLRPFISFNFTMKKILFSIFLLPLVVFNSFSQQFEVGYATAASDQPFTGYVILYMSKDSKIPKSGMIGFGSTAYFSVYVKNLKPGATVKIDDKATSYPVALSDLERGEYYAQIVWDKNLGGRSIAESPGNIYSDPVKLTVDKNTKTNYHLFADKVIPVSEFKETQFVKELKAPSALLSKFHGKPVTVDAAVILPKEYFTETNRKFPVLFKVSGFGGDYHRYSGSVTPGSPIDTIPVITVYLDGNCPLGHSVYANSDNNGPWGDALTTELIPQLEKQYRCNGAKLLTGHSSGGWTVAWLQTHYPKVFDGCWSSSPDPVDFRSFQKINLYTDKSMFYGKDSTLNNVATIAGFFPWVTMKNIYKAEQVIYRGEQMHSFNAVFSKKGSDGWPQSICNSVTGEIDTAVVSHWKNYDISLYLRTNWAQLKPDLDGKLRISVGRQDNFLLNYAVTMLEGEMKKLNSTFQFAYYPGDHFTVSSPEYMKDGNQFLALKYKEWLAKTK</sequence>
<dbReference type="Gene3D" id="3.40.50.1820">
    <property type="entry name" value="alpha/beta hydrolase"/>
    <property type="match status" value="1"/>
</dbReference>
<dbReference type="Proteomes" id="UP000215002">
    <property type="component" value="Chromosome"/>
</dbReference>
<reference evidence="1 2" key="1">
    <citation type="submission" date="2017-08" db="EMBL/GenBank/DDBJ databases">
        <title>Complete genome sequence of Mucilaginibacter sp. strain BJC16-A31.</title>
        <authorList>
            <consortium name="Henan University of Science and Technology"/>
            <person name="You X."/>
        </authorList>
    </citation>
    <scope>NUCLEOTIDE SEQUENCE [LARGE SCALE GENOMIC DNA]</scope>
    <source>
        <strain evidence="1 2">BJC16-A31</strain>
    </source>
</reference>
<accession>A0A223NYC3</accession>
<dbReference type="SUPFAM" id="SSF53474">
    <property type="entry name" value="alpha/beta-Hydrolases"/>
    <property type="match status" value="1"/>
</dbReference>
<dbReference type="InterPro" id="IPR050583">
    <property type="entry name" value="Mycobacterial_A85_antigen"/>
</dbReference>
<evidence type="ECO:0000313" key="1">
    <source>
        <dbReference type="EMBL" id="ASU34780.1"/>
    </source>
</evidence>
<dbReference type="InterPro" id="IPR000801">
    <property type="entry name" value="Esterase-like"/>
</dbReference>
<name>A0A223NYC3_9SPHI</name>
<protein>
    <recommendedName>
        <fullName evidence="3">Esterase</fullName>
    </recommendedName>
</protein>
<organism evidence="1 2">
    <name type="scientific">Mucilaginibacter xinganensis</name>
    <dbReference type="NCBI Taxonomy" id="1234841"/>
    <lineage>
        <taxon>Bacteria</taxon>
        <taxon>Pseudomonadati</taxon>
        <taxon>Bacteroidota</taxon>
        <taxon>Sphingobacteriia</taxon>
        <taxon>Sphingobacteriales</taxon>
        <taxon>Sphingobacteriaceae</taxon>
        <taxon>Mucilaginibacter</taxon>
    </lineage>
</organism>
<dbReference type="AlphaFoldDB" id="A0A223NYC3"/>
<dbReference type="KEGG" id="muc:MuYL_2893"/>
<dbReference type="Pfam" id="PF00756">
    <property type="entry name" value="Esterase"/>
    <property type="match status" value="1"/>
</dbReference>
<keyword evidence="2" id="KW-1185">Reference proteome</keyword>
<dbReference type="PANTHER" id="PTHR48098:SF3">
    <property type="entry name" value="IRON(III) ENTEROBACTIN ESTERASE"/>
    <property type="match status" value="1"/>
</dbReference>
<proteinExistence type="predicted"/>
<dbReference type="InterPro" id="IPR029058">
    <property type="entry name" value="AB_hydrolase_fold"/>
</dbReference>
<evidence type="ECO:0000313" key="2">
    <source>
        <dbReference type="Proteomes" id="UP000215002"/>
    </source>
</evidence>
<dbReference type="PANTHER" id="PTHR48098">
    <property type="entry name" value="ENTEROCHELIN ESTERASE-RELATED"/>
    <property type="match status" value="1"/>
</dbReference>
<dbReference type="EMBL" id="CP022743">
    <property type="protein sequence ID" value="ASU34780.1"/>
    <property type="molecule type" value="Genomic_DNA"/>
</dbReference>
<evidence type="ECO:0008006" key="3">
    <source>
        <dbReference type="Google" id="ProtNLM"/>
    </source>
</evidence>